<dbReference type="RefSeq" id="WP_021366587.1">
    <property type="nucleotide sequence ID" value="NZ_BBYB01000069.1"/>
</dbReference>
<reference evidence="12" key="1">
    <citation type="submission" date="2014-07" db="EMBL/GenBank/DDBJ databases">
        <authorList>
            <person name="Monot Marc"/>
        </authorList>
    </citation>
    <scope>NUCLEOTIDE SEQUENCE</scope>
    <source>
        <strain evidence="12">7032989</strain>
        <strain evidence="11">7032994</strain>
    </source>
</reference>
<comment type="similarity">
    <text evidence="6">Belongs to the ABC-4 integral membrane protein family.</text>
</comment>
<dbReference type="Pfam" id="PF12704">
    <property type="entry name" value="MacB_PCD"/>
    <property type="match status" value="1"/>
</dbReference>
<dbReference type="InterPro" id="IPR050250">
    <property type="entry name" value="Macrolide_Exporter_MacB"/>
</dbReference>
<dbReference type="PANTHER" id="PTHR30572">
    <property type="entry name" value="MEMBRANE COMPONENT OF TRANSPORTER-RELATED"/>
    <property type="match status" value="1"/>
</dbReference>
<sequence length="410" mass="44975">MSLLKNSLANLKGHKLRVFVALLWIIIGITSVILVSSIGNGFQKEIKKSVNNVNPNKTTISFESADNTGLTDDMSIFLKPFNAKDLEELSFVEGVERIAPSRDGFNLDSVYSSQASFDKKTTYVDVGPVKKDSKINLICGRDFSLDDEKRKVILLTLQSTSEIFENPEDALGHGININGTIFEIIGVLDDSQQNQAGGFFGGYQDMQFTTSLVPKKAFDTLMSQNSYSNEIYQLDLVSSKGYNVNEVANNVIAKLYEMHPGINGSYTTPDPTEQTAYLESINSNVNKYVSIITVVAMFVGGIGVMNIMYVSVMERQREIGIRRAIGAKPRSILFQFLVEAVFITVCGGILGTIIGFAATNYVSKYIGFEAIPSLNSLFYAIVATILTGVVFGLIPAFKASKLDPIKAIYK</sequence>
<protein>
    <submittedName>
        <fullName evidence="11">ABC transporter, permease protein</fullName>
    </submittedName>
    <submittedName>
        <fullName evidence="12">ABC-type transport system, permease</fullName>
    </submittedName>
</protein>
<keyword evidence="3 7" id="KW-0812">Transmembrane</keyword>
<accession>A0A069AVP4</accession>
<dbReference type="PANTHER" id="PTHR30572:SF4">
    <property type="entry name" value="ABC TRANSPORTER PERMEASE YTRF"/>
    <property type="match status" value="1"/>
</dbReference>
<evidence type="ECO:0000256" key="2">
    <source>
        <dbReference type="ARBA" id="ARBA00022475"/>
    </source>
</evidence>
<gene>
    <name evidence="12" type="ORF">BN1095_340293</name>
    <name evidence="10" type="ORF">BN1096_350003</name>
    <name evidence="11" type="ORF">BN1097_580004</name>
</gene>
<evidence type="ECO:0000313" key="11">
    <source>
        <dbReference type="EMBL" id="CDS86617.1"/>
    </source>
</evidence>
<dbReference type="EMBL" id="LK932396">
    <property type="protein sequence ID" value="CDS86617.1"/>
    <property type="molecule type" value="Genomic_DNA"/>
</dbReference>
<dbReference type="GO" id="GO:0022857">
    <property type="term" value="F:transmembrane transporter activity"/>
    <property type="evidence" value="ECO:0007669"/>
    <property type="project" value="TreeGrafter"/>
</dbReference>
<evidence type="ECO:0000256" key="3">
    <source>
        <dbReference type="ARBA" id="ARBA00022692"/>
    </source>
</evidence>
<dbReference type="Pfam" id="PF02687">
    <property type="entry name" value="FtsX"/>
    <property type="match status" value="1"/>
</dbReference>
<evidence type="ECO:0000259" key="9">
    <source>
        <dbReference type="Pfam" id="PF12704"/>
    </source>
</evidence>
<feature type="transmembrane region" description="Helical" evidence="7">
    <location>
        <begin position="332"/>
        <end position="357"/>
    </location>
</feature>
<dbReference type="GO" id="GO:0005886">
    <property type="term" value="C:plasma membrane"/>
    <property type="evidence" value="ECO:0007669"/>
    <property type="project" value="UniProtKB-SubCell"/>
</dbReference>
<evidence type="ECO:0000256" key="7">
    <source>
        <dbReference type="SAM" id="Phobius"/>
    </source>
</evidence>
<dbReference type="EMBL" id="LK933005">
    <property type="protein sequence ID" value="CDT22405.1"/>
    <property type="molecule type" value="Genomic_DNA"/>
</dbReference>
<feature type="transmembrane region" description="Helical" evidence="7">
    <location>
        <begin position="288"/>
        <end position="312"/>
    </location>
</feature>
<keyword evidence="4 7" id="KW-1133">Transmembrane helix</keyword>
<keyword evidence="5 7" id="KW-0472">Membrane</keyword>
<dbReference type="InterPro" id="IPR025857">
    <property type="entry name" value="MacB_PCD"/>
</dbReference>
<evidence type="ECO:0000256" key="6">
    <source>
        <dbReference type="ARBA" id="ARBA00038076"/>
    </source>
</evidence>
<evidence type="ECO:0000313" key="12">
    <source>
        <dbReference type="EMBL" id="CDT22405.1"/>
    </source>
</evidence>
<dbReference type="InterPro" id="IPR003838">
    <property type="entry name" value="ABC3_permease_C"/>
</dbReference>
<name>A0A069AVP4_CLODI</name>
<dbReference type="AlphaFoldDB" id="A0A069AVP4"/>
<proteinExistence type="inferred from homology"/>
<dbReference type="EMBL" id="LK932486">
    <property type="protein sequence ID" value="CDS84544.1"/>
    <property type="molecule type" value="Genomic_DNA"/>
</dbReference>
<feature type="domain" description="ABC3 transporter permease C-terminal" evidence="8">
    <location>
        <begin position="291"/>
        <end position="404"/>
    </location>
</feature>
<evidence type="ECO:0000256" key="4">
    <source>
        <dbReference type="ARBA" id="ARBA00022989"/>
    </source>
</evidence>
<evidence type="ECO:0000256" key="1">
    <source>
        <dbReference type="ARBA" id="ARBA00004651"/>
    </source>
</evidence>
<feature type="transmembrane region" description="Helical" evidence="7">
    <location>
        <begin position="377"/>
        <end position="397"/>
    </location>
</feature>
<feature type="transmembrane region" description="Helical" evidence="7">
    <location>
        <begin position="21"/>
        <end position="42"/>
    </location>
</feature>
<organism evidence="12">
    <name type="scientific">Clostridioides difficile</name>
    <name type="common">Peptoclostridium difficile</name>
    <dbReference type="NCBI Taxonomy" id="1496"/>
    <lineage>
        <taxon>Bacteria</taxon>
        <taxon>Bacillati</taxon>
        <taxon>Bacillota</taxon>
        <taxon>Clostridia</taxon>
        <taxon>Peptostreptococcales</taxon>
        <taxon>Peptostreptococcaceae</taxon>
        <taxon>Clostridioides</taxon>
    </lineage>
</organism>
<feature type="domain" description="MacB-like periplasmic core" evidence="9">
    <location>
        <begin position="19"/>
        <end position="251"/>
    </location>
</feature>
<comment type="subcellular location">
    <subcellularLocation>
        <location evidence="1">Cell membrane</location>
        <topology evidence="1">Multi-pass membrane protein</topology>
    </subcellularLocation>
</comment>
<evidence type="ECO:0000259" key="8">
    <source>
        <dbReference type="Pfam" id="PF02687"/>
    </source>
</evidence>
<evidence type="ECO:0000313" key="10">
    <source>
        <dbReference type="EMBL" id="CDS84544.1"/>
    </source>
</evidence>
<keyword evidence="2" id="KW-1003">Cell membrane</keyword>
<evidence type="ECO:0000256" key="5">
    <source>
        <dbReference type="ARBA" id="ARBA00023136"/>
    </source>
</evidence>